<gene>
    <name evidence="2" type="ORF">MiSe_40220</name>
</gene>
<dbReference type="Pfam" id="PF11016">
    <property type="entry name" value="DUF2854"/>
    <property type="match status" value="1"/>
</dbReference>
<sequence>MLRQISLATLGLGLGFVLTSVGVYAYVADYATLNLAGFFYGIPLILGGLALKTAELKPVPFSQPTTPEVLALREQQATTTQNKIRKDITRYCYGQVAHLDRALAYLGLGSSNEQLPLVVGIRERATEGAYTLVLEFESPQVSFESWQEKQQKMEKYFGPNIKVELTQPDTDRVEMALIKTAA</sequence>
<keyword evidence="1" id="KW-1133">Transmembrane helix</keyword>
<feature type="transmembrane region" description="Helical" evidence="1">
    <location>
        <begin position="35"/>
        <end position="51"/>
    </location>
</feature>
<dbReference type="AlphaFoldDB" id="A0AAV3XAR4"/>
<dbReference type="RefSeq" id="WP_226584444.1">
    <property type="nucleotide sequence ID" value="NZ_BLAY01000062.1"/>
</dbReference>
<evidence type="ECO:0008006" key="4">
    <source>
        <dbReference type="Google" id="ProtNLM"/>
    </source>
</evidence>
<dbReference type="InterPro" id="IPR021275">
    <property type="entry name" value="DUF2854"/>
</dbReference>
<evidence type="ECO:0000313" key="3">
    <source>
        <dbReference type="Proteomes" id="UP001050975"/>
    </source>
</evidence>
<keyword evidence="1" id="KW-0812">Transmembrane</keyword>
<dbReference type="EMBL" id="BLAY01000062">
    <property type="protein sequence ID" value="GET39258.1"/>
    <property type="molecule type" value="Genomic_DNA"/>
</dbReference>
<proteinExistence type="predicted"/>
<dbReference type="PANTHER" id="PTHR35551">
    <property type="match status" value="1"/>
</dbReference>
<reference evidence="2" key="1">
    <citation type="submission" date="2019-10" db="EMBL/GenBank/DDBJ databases">
        <title>Draft genome sequece of Microseira wollei NIES-4236.</title>
        <authorList>
            <person name="Yamaguchi H."/>
            <person name="Suzuki S."/>
            <person name="Kawachi M."/>
        </authorList>
    </citation>
    <scope>NUCLEOTIDE SEQUENCE</scope>
    <source>
        <strain evidence="2">NIES-4236</strain>
    </source>
</reference>
<organism evidence="2 3">
    <name type="scientific">Microseira wollei NIES-4236</name>
    <dbReference type="NCBI Taxonomy" id="2530354"/>
    <lineage>
        <taxon>Bacteria</taxon>
        <taxon>Bacillati</taxon>
        <taxon>Cyanobacteriota</taxon>
        <taxon>Cyanophyceae</taxon>
        <taxon>Oscillatoriophycideae</taxon>
        <taxon>Aerosakkonematales</taxon>
        <taxon>Aerosakkonemataceae</taxon>
        <taxon>Microseira</taxon>
    </lineage>
</organism>
<dbReference type="Proteomes" id="UP001050975">
    <property type="component" value="Unassembled WGS sequence"/>
</dbReference>
<protein>
    <recommendedName>
        <fullName evidence="4">DUF2854 domain-containing protein</fullName>
    </recommendedName>
</protein>
<keyword evidence="1" id="KW-0472">Membrane</keyword>
<dbReference type="PANTHER" id="PTHR35551:SF1">
    <property type="entry name" value="ACCLIMATION OF PHOTOSYNTHESIS TO ENVIRONMENT"/>
    <property type="match status" value="1"/>
</dbReference>
<evidence type="ECO:0000313" key="2">
    <source>
        <dbReference type="EMBL" id="GET39258.1"/>
    </source>
</evidence>
<comment type="caution">
    <text evidence="2">The sequence shown here is derived from an EMBL/GenBank/DDBJ whole genome shotgun (WGS) entry which is preliminary data.</text>
</comment>
<name>A0AAV3XAR4_9CYAN</name>
<keyword evidence="3" id="KW-1185">Reference proteome</keyword>
<evidence type="ECO:0000256" key="1">
    <source>
        <dbReference type="SAM" id="Phobius"/>
    </source>
</evidence>
<accession>A0AAV3XAR4</accession>